<evidence type="ECO:0000313" key="3">
    <source>
        <dbReference type="Proteomes" id="UP000282483"/>
    </source>
</evidence>
<keyword evidence="3" id="KW-1185">Reference proteome</keyword>
<dbReference type="EMBL" id="AP018005">
    <property type="protein sequence ID" value="BBB15417.1"/>
    <property type="molecule type" value="Genomic_DNA"/>
</dbReference>
<dbReference type="AlphaFoldDB" id="A0A2Z5V7J1"/>
<feature type="compositionally biased region" description="Basic and acidic residues" evidence="1">
    <location>
        <begin position="284"/>
        <end position="295"/>
    </location>
</feature>
<evidence type="ECO:0000313" key="2">
    <source>
        <dbReference type="EMBL" id="BBB15417.1"/>
    </source>
</evidence>
<organism evidence="2 3">
    <name type="scientific">Candidatus Rickettsiella viridis</name>
    <dbReference type="NCBI Taxonomy" id="676208"/>
    <lineage>
        <taxon>Bacteria</taxon>
        <taxon>Pseudomonadati</taxon>
        <taxon>Pseudomonadota</taxon>
        <taxon>Gammaproteobacteria</taxon>
        <taxon>Legionellales</taxon>
        <taxon>Coxiellaceae</taxon>
        <taxon>Rickettsiella</taxon>
    </lineage>
</organism>
<proteinExistence type="predicted"/>
<reference evidence="2 3" key="1">
    <citation type="submission" date="2017-03" db="EMBL/GenBank/DDBJ databases">
        <title>The genome sequence of Candidatus Rickettsiella viridis.</title>
        <authorList>
            <person name="Nikoh N."/>
            <person name="Tsuchida T."/>
            <person name="Yamaguchi K."/>
            <person name="Maeda T."/>
            <person name="Shigenobu S."/>
            <person name="Fukatsu T."/>
        </authorList>
    </citation>
    <scope>NUCLEOTIDE SEQUENCE [LARGE SCALE GENOMIC DNA]</scope>
    <source>
        <strain evidence="2 3">Ap-RA04</strain>
    </source>
</reference>
<feature type="region of interest" description="Disordered" evidence="1">
    <location>
        <begin position="284"/>
        <end position="304"/>
    </location>
</feature>
<gene>
    <name evidence="2" type="ORF">RVIR1_09380</name>
</gene>
<dbReference type="RefSeq" id="WP_126322872.1">
    <property type="nucleotide sequence ID" value="NZ_AP018005.1"/>
</dbReference>
<sequence length="304" mass="34356">MSKDKTQKALAERYRKPEEFISAVDKIIESNKQFAEQVRNGTFSSETAVKGTPRLYMTQMQELAKFQQFSKDKKSPKIQYALTISALANQRGLLQPPSTPDIHLKDLPISAIATRNHQSPIDFWNRYNPLSAENKAKVDERLLAVLDLQATAFKALRFYLDIDHAPLQKQALMQGKDAMEWRMKHINSNQISLEKACDGLKELTAEKKTHVEHLSKMSAEAKVLYPSKTELFTSSLSQVRHKMSSAVKEVSSTVKAMTYSAHSFFAKKSPASTKPTFVSYISRLEEETSKPEKESSPTLLALSR</sequence>
<accession>A0A2Z5V7J1</accession>
<dbReference type="Proteomes" id="UP000282483">
    <property type="component" value="Chromosome"/>
</dbReference>
<protein>
    <submittedName>
        <fullName evidence="2">Uncharacterized protein</fullName>
    </submittedName>
</protein>
<dbReference type="KEGG" id="rvi:RVIR1_09380"/>
<evidence type="ECO:0000256" key="1">
    <source>
        <dbReference type="SAM" id="MobiDB-lite"/>
    </source>
</evidence>
<name>A0A2Z5V7J1_9COXI</name>